<gene>
    <name evidence="1" type="ORF">PsorP6_016105</name>
</gene>
<keyword evidence="2" id="KW-1185">Reference proteome</keyword>
<protein>
    <submittedName>
        <fullName evidence="1">Uncharacterized protein</fullName>
    </submittedName>
</protein>
<evidence type="ECO:0000313" key="1">
    <source>
        <dbReference type="EMBL" id="KAI9907389.1"/>
    </source>
</evidence>
<evidence type="ECO:0000313" key="2">
    <source>
        <dbReference type="Proteomes" id="UP001163321"/>
    </source>
</evidence>
<name>A0ACC0VLS0_9STRA</name>
<comment type="caution">
    <text evidence="1">The sequence shown here is derived from an EMBL/GenBank/DDBJ whole genome shotgun (WGS) entry which is preliminary data.</text>
</comment>
<organism evidence="1 2">
    <name type="scientific">Peronosclerospora sorghi</name>
    <dbReference type="NCBI Taxonomy" id="230839"/>
    <lineage>
        <taxon>Eukaryota</taxon>
        <taxon>Sar</taxon>
        <taxon>Stramenopiles</taxon>
        <taxon>Oomycota</taxon>
        <taxon>Peronosporomycetes</taxon>
        <taxon>Peronosporales</taxon>
        <taxon>Peronosporaceae</taxon>
        <taxon>Peronosclerospora</taxon>
    </lineage>
</organism>
<reference evidence="1 2" key="1">
    <citation type="journal article" date="2022" name="bioRxiv">
        <title>The genome of the oomycete Peronosclerospora sorghi, a cosmopolitan pathogen of maize and sorghum, is inflated with dispersed pseudogenes.</title>
        <authorList>
            <person name="Fletcher K."/>
            <person name="Martin F."/>
            <person name="Isakeit T."/>
            <person name="Cavanaugh K."/>
            <person name="Magill C."/>
            <person name="Michelmore R."/>
        </authorList>
    </citation>
    <scope>NUCLEOTIDE SEQUENCE [LARGE SCALE GENOMIC DNA]</scope>
    <source>
        <strain evidence="1">P6</strain>
    </source>
</reference>
<accession>A0ACC0VLS0</accession>
<dbReference type="EMBL" id="CM047587">
    <property type="protein sequence ID" value="KAI9907389.1"/>
    <property type="molecule type" value="Genomic_DNA"/>
</dbReference>
<dbReference type="Proteomes" id="UP001163321">
    <property type="component" value="Chromosome 8"/>
</dbReference>
<proteinExistence type="predicted"/>
<sequence>MSALKNRNLLMTQQRIEICSMIDRIKKMTEVEGPLTDEELRAKHDNEFIGDWTISFESITGFFDDQGL</sequence>